<sequence>MAQTAIASLKIALQRSNGLLEHYTSSPLYLEFLSACVLDKTCLLPASPFPPIPIIAPFGTLSMIRSRRLFVTAFLKDAARENSDTGVSLISCLTSAFSNKINMASDSEGE</sequence>
<dbReference type="InParanoid" id="A0A0D2JSH0"/>
<proteinExistence type="predicted"/>
<protein>
    <submittedName>
        <fullName evidence="1">Uncharacterized protein</fullName>
    </submittedName>
</protein>
<dbReference type="AlphaFoldDB" id="A0A0D2JSH0"/>
<name>A0A0D2JSH0_9BACT</name>
<evidence type="ECO:0000313" key="1">
    <source>
        <dbReference type="EMBL" id="KIX12440.1"/>
    </source>
</evidence>
<organism evidence="1 2">
    <name type="scientific">Dethiosulfatarculus sandiegensis</name>
    <dbReference type="NCBI Taxonomy" id="1429043"/>
    <lineage>
        <taxon>Bacteria</taxon>
        <taxon>Pseudomonadati</taxon>
        <taxon>Thermodesulfobacteriota</taxon>
        <taxon>Desulfarculia</taxon>
        <taxon>Desulfarculales</taxon>
        <taxon>Desulfarculaceae</taxon>
        <taxon>Dethiosulfatarculus</taxon>
    </lineage>
</organism>
<keyword evidence="2" id="KW-1185">Reference proteome</keyword>
<comment type="caution">
    <text evidence="1">The sequence shown here is derived from an EMBL/GenBank/DDBJ whole genome shotgun (WGS) entry which is preliminary data.</text>
</comment>
<gene>
    <name evidence="1" type="ORF">X474_19095</name>
</gene>
<dbReference type="EMBL" id="AZAC01000032">
    <property type="protein sequence ID" value="KIX12440.1"/>
    <property type="molecule type" value="Genomic_DNA"/>
</dbReference>
<reference evidence="1 2" key="1">
    <citation type="submission" date="2013-11" db="EMBL/GenBank/DDBJ databases">
        <title>Metagenomic analysis of a methanogenic consortium involved in long chain n-alkane degradation.</title>
        <authorList>
            <person name="Davidova I.A."/>
            <person name="Callaghan A.V."/>
            <person name="Wawrik B."/>
            <person name="Pruitt S."/>
            <person name="Marks C."/>
            <person name="Duncan K.E."/>
            <person name="Suflita J.M."/>
        </authorList>
    </citation>
    <scope>NUCLEOTIDE SEQUENCE [LARGE SCALE GENOMIC DNA]</scope>
    <source>
        <strain evidence="1 2">SPR</strain>
    </source>
</reference>
<evidence type="ECO:0000313" key="2">
    <source>
        <dbReference type="Proteomes" id="UP000032233"/>
    </source>
</evidence>
<dbReference type="Proteomes" id="UP000032233">
    <property type="component" value="Unassembled WGS sequence"/>
</dbReference>
<accession>A0A0D2JSH0</accession>